<sequence length="81" mass="8561">MPVLLSGSQGTAVLIAACPVLLSGSQGMPVLHYSMPRASLWKSGHARATLQHASCFSLEVRACPCYITACPVLIAYNDKSL</sequence>
<dbReference type="Proteomes" id="UP000027138">
    <property type="component" value="Unassembled WGS sequence"/>
</dbReference>
<keyword evidence="2" id="KW-1185">Reference proteome</keyword>
<evidence type="ECO:0000313" key="2">
    <source>
        <dbReference type="Proteomes" id="UP000027138"/>
    </source>
</evidence>
<name>A0A067L772_JATCU</name>
<dbReference type="EMBL" id="KK914255">
    <property type="protein sequence ID" value="KDP44291.1"/>
    <property type="molecule type" value="Genomic_DNA"/>
</dbReference>
<accession>A0A067L772</accession>
<proteinExistence type="predicted"/>
<evidence type="ECO:0000313" key="1">
    <source>
        <dbReference type="EMBL" id="KDP44291.1"/>
    </source>
</evidence>
<protein>
    <submittedName>
        <fullName evidence="1">Uncharacterized protein</fullName>
    </submittedName>
</protein>
<organism evidence="1 2">
    <name type="scientific">Jatropha curcas</name>
    <name type="common">Barbados nut</name>
    <dbReference type="NCBI Taxonomy" id="180498"/>
    <lineage>
        <taxon>Eukaryota</taxon>
        <taxon>Viridiplantae</taxon>
        <taxon>Streptophyta</taxon>
        <taxon>Embryophyta</taxon>
        <taxon>Tracheophyta</taxon>
        <taxon>Spermatophyta</taxon>
        <taxon>Magnoliopsida</taxon>
        <taxon>eudicotyledons</taxon>
        <taxon>Gunneridae</taxon>
        <taxon>Pentapetalae</taxon>
        <taxon>rosids</taxon>
        <taxon>fabids</taxon>
        <taxon>Malpighiales</taxon>
        <taxon>Euphorbiaceae</taxon>
        <taxon>Crotonoideae</taxon>
        <taxon>Jatropheae</taxon>
        <taxon>Jatropha</taxon>
    </lineage>
</organism>
<reference evidence="1 2" key="1">
    <citation type="journal article" date="2014" name="PLoS ONE">
        <title>Global Analysis of Gene Expression Profiles in Physic Nut (Jatropha curcas L.) Seedlings Exposed to Salt Stress.</title>
        <authorList>
            <person name="Zhang L."/>
            <person name="Zhang C."/>
            <person name="Wu P."/>
            <person name="Chen Y."/>
            <person name="Li M."/>
            <person name="Jiang H."/>
            <person name="Wu G."/>
        </authorList>
    </citation>
    <scope>NUCLEOTIDE SEQUENCE [LARGE SCALE GENOMIC DNA]</scope>
    <source>
        <strain evidence="2">cv. GZQX0401</strain>
        <tissue evidence="1">Young leaves</tissue>
    </source>
</reference>
<gene>
    <name evidence="1" type="ORF">JCGZ_22920</name>
</gene>
<dbReference type="AlphaFoldDB" id="A0A067L772"/>